<evidence type="ECO:0000313" key="5">
    <source>
        <dbReference type="Proteomes" id="UP001374579"/>
    </source>
</evidence>
<evidence type="ECO:0000313" key="4">
    <source>
        <dbReference type="EMBL" id="KAK7115140.1"/>
    </source>
</evidence>
<dbReference type="Pfam" id="PF04113">
    <property type="entry name" value="Gpi16"/>
    <property type="match status" value="2"/>
</dbReference>
<feature type="signal peptide" evidence="3">
    <location>
        <begin position="1"/>
        <end position="26"/>
    </location>
</feature>
<keyword evidence="2" id="KW-0472">Membrane</keyword>
<feature type="region of interest" description="Disordered" evidence="1">
    <location>
        <begin position="573"/>
        <end position="614"/>
    </location>
</feature>
<keyword evidence="3" id="KW-0732">Signal</keyword>
<dbReference type="InterPro" id="IPR007245">
    <property type="entry name" value="PIG-T"/>
</dbReference>
<evidence type="ECO:0000256" key="2">
    <source>
        <dbReference type="SAM" id="Phobius"/>
    </source>
</evidence>
<feature type="compositionally biased region" description="Basic and acidic residues" evidence="1">
    <location>
        <begin position="574"/>
        <end position="593"/>
    </location>
</feature>
<feature type="transmembrane region" description="Helical" evidence="2">
    <location>
        <begin position="525"/>
        <end position="544"/>
    </location>
</feature>
<gene>
    <name evidence="4" type="ORF">V1264_001069</name>
</gene>
<dbReference type="AlphaFoldDB" id="A0AAN9C172"/>
<sequence>MADYRHRELLCQLFLFLCCLFVSFEAAKDDEFFEELYIKPFHSGHVSFYFQFTTKWNISLQDADNFQHYRLFPKSLGDVLATYNVQELHLTQTQGKWRHQSWGYPVEDAPAGAQLWVWFKPTVTDVDKTWKDLVNTLSGLFCSSLNFLDAKATVAPRWSFRPRGISPSPKNYAAQSTYVRYGALPREIVCTENLTPWKKLLPCDSKAGLSTLFKAEKLHDSYYHSLGMHFRPVCADSSCSSEAVELTQSLSLVVDAVVNNNGYQNWAMRKVFGQSLSSHCPLATHSKIFVDTSDNQDKERFTMSPAPTEEQSSQQSTGVHKLAVYDIPAQVKERRVLNVGANYNAKFEYGDITSPPVYAHRYITGYGLEKGGVSCLIYNTLNTPMPIYYMDTLPWFTRAFFRSVNIDNKGREVPYKVHYVPGRDRERSYHLELSFTLAPRSVTKVSLQFERAFLKWTEYPPDANHGFYINSAVISLLLPADRTFAVPVHNTSTLQQILSDETSTKFIRLYTESLLVSLPTPDFSMPYNVICLACTVVAIAFGSIHNLTTRRFILLDPSKKKGLVAKIKGFLQRSKPEGRKEESKGDADDKAETESESGTGENSIGDGDLRQRKQ</sequence>
<dbReference type="GO" id="GO:0042765">
    <property type="term" value="C:GPI-anchor transamidase complex"/>
    <property type="evidence" value="ECO:0007669"/>
    <property type="project" value="InterPro"/>
</dbReference>
<keyword evidence="2" id="KW-1133">Transmembrane helix</keyword>
<reference evidence="4 5" key="1">
    <citation type="submission" date="2024-02" db="EMBL/GenBank/DDBJ databases">
        <title>Chromosome-scale genome assembly of the rough periwinkle Littorina saxatilis.</title>
        <authorList>
            <person name="De Jode A."/>
            <person name="Faria R."/>
            <person name="Formenti G."/>
            <person name="Sims Y."/>
            <person name="Smith T.P."/>
            <person name="Tracey A."/>
            <person name="Wood J.M.D."/>
            <person name="Zagrodzka Z.B."/>
            <person name="Johannesson K."/>
            <person name="Butlin R.K."/>
            <person name="Leder E.H."/>
        </authorList>
    </citation>
    <scope>NUCLEOTIDE SEQUENCE [LARGE SCALE GENOMIC DNA]</scope>
    <source>
        <strain evidence="4">Snail1</strain>
        <tissue evidence="4">Muscle</tissue>
    </source>
</reference>
<dbReference type="GO" id="GO:0016255">
    <property type="term" value="P:attachment of GPI anchor to protein"/>
    <property type="evidence" value="ECO:0007669"/>
    <property type="project" value="InterPro"/>
</dbReference>
<dbReference type="PANTHER" id="PTHR12959">
    <property type="entry name" value="GPI TRANSAMIDASE COMPONENT PIG-T-RELATED"/>
    <property type="match status" value="1"/>
</dbReference>
<dbReference type="EMBL" id="JBAMIC010000001">
    <property type="protein sequence ID" value="KAK7115140.1"/>
    <property type="molecule type" value="Genomic_DNA"/>
</dbReference>
<proteinExistence type="predicted"/>
<evidence type="ECO:0008006" key="6">
    <source>
        <dbReference type="Google" id="ProtNLM"/>
    </source>
</evidence>
<dbReference type="PANTHER" id="PTHR12959:SF11">
    <property type="entry name" value="GPI TRANSAMIDASE COMPONENT PIG-T"/>
    <property type="match status" value="1"/>
</dbReference>
<accession>A0AAN9C172</accession>
<evidence type="ECO:0000256" key="1">
    <source>
        <dbReference type="SAM" id="MobiDB-lite"/>
    </source>
</evidence>
<protein>
    <recommendedName>
        <fullName evidence="6">GPI transamidase component PIG-T</fullName>
    </recommendedName>
</protein>
<comment type="caution">
    <text evidence="4">The sequence shown here is derived from an EMBL/GenBank/DDBJ whole genome shotgun (WGS) entry which is preliminary data.</text>
</comment>
<name>A0AAN9C172_9CAEN</name>
<evidence type="ECO:0000256" key="3">
    <source>
        <dbReference type="SAM" id="SignalP"/>
    </source>
</evidence>
<keyword evidence="5" id="KW-1185">Reference proteome</keyword>
<feature type="chain" id="PRO_5042955106" description="GPI transamidase component PIG-T" evidence="3">
    <location>
        <begin position="27"/>
        <end position="614"/>
    </location>
</feature>
<keyword evidence="2" id="KW-0812">Transmembrane</keyword>
<organism evidence="4 5">
    <name type="scientific">Littorina saxatilis</name>
    <dbReference type="NCBI Taxonomy" id="31220"/>
    <lineage>
        <taxon>Eukaryota</taxon>
        <taxon>Metazoa</taxon>
        <taxon>Spiralia</taxon>
        <taxon>Lophotrochozoa</taxon>
        <taxon>Mollusca</taxon>
        <taxon>Gastropoda</taxon>
        <taxon>Caenogastropoda</taxon>
        <taxon>Littorinimorpha</taxon>
        <taxon>Littorinoidea</taxon>
        <taxon>Littorinidae</taxon>
        <taxon>Littorina</taxon>
    </lineage>
</organism>
<dbReference type="Proteomes" id="UP001374579">
    <property type="component" value="Unassembled WGS sequence"/>
</dbReference>